<evidence type="ECO:0000313" key="3">
    <source>
        <dbReference type="Proteomes" id="UP001158576"/>
    </source>
</evidence>
<protein>
    <submittedName>
        <fullName evidence="2">Oidioi.mRNA.OKI2018_I69.PAR.g12695.t1.cds</fullName>
    </submittedName>
</protein>
<dbReference type="Proteomes" id="UP001158576">
    <property type="component" value="Chromosome PAR"/>
</dbReference>
<organism evidence="2 3">
    <name type="scientific">Oikopleura dioica</name>
    <name type="common">Tunicate</name>
    <dbReference type="NCBI Taxonomy" id="34765"/>
    <lineage>
        <taxon>Eukaryota</taxon>
        <taxon>Metazoa</taxon>
        <taxon>Chordata</taxon>
        <taxon>Tunicata</taxon>
        <taxon>Appendicularia</taxon>
        <taxon>Copelata</taxon>
        <taxon>Oikopleuridae</taxon>
        <taxon>Oikopleura</taxon>
    </lineage>
</organism>
<feature type="compositionally biased region" description="Low complexity" evidence="1">
    <location>
        <begin position="92"/>
        <end position="102"/>
    </location>
</feature>
<sequence length="141" mass="15602">MNRLIKAKKPRPDTPIFRSKKRGVLADALEMASQSPIAAKLFQKATEQGENLLGKVIGSARKATRGAPLQTLPRCSPIFEYRAGKRKRTSSGRKSPSSASPRYSPEKKKKRGLIKRAKKRATLYGKSALQIANAVRKTHPH</sequence>
<evidence type="ECO:0000313" key="2">
    <source>
        <dbReference type="EMBL" id="CAG5090708.1"/>
    </source>
</evidence>
<keyword evidence="3" id="KW-1185">Reference proteome</keyword>
<gene>
    <name evidence="2" type="ORF">OKIOD_LOCUS4253</name>
</gene>
<reference evidence="2 3" key="1">
    <citation type="submission" date="2021-04" db="EMBL/GenBank/DDBJ databases">
        <authorList>
            <person name="Bliznina A."/>
        </authorList>
    </citation>
    <scope>NUCLEOTIDE SEQUENCE [LARGE SCALE GENOMIC DNA]</scope>
</reference>
<dbReference type="EMBL" id="OU015568">
    <property type="protein sequence ID" value="CAG5090708.1"/>
    <property type="molecule type" value="Genomic_DNA"/>
</dbReference>
<evidence type="ECO:0000256" key="1">
    <source>
        <dbReference type="SAM" id="MobiDB-lite"/>
    </source>
</evidence>
<accession>A0ABN7S182</accession>
<name>A0ABN7S182_OIKDI</name>
<feature type="compositionally biased region" description="Basic residues" evidence="1">
    <location>
        <begin position="107"/>
        <end position="119"/>
    </location>
</feature>
<feature type="region of interest" description="Disordered" evidence="1">
    <location>
        <begin position="78"/>
        <end position="119"/>
    </location>
</feature>
<proteinExistence type="predicted"/>